<organism evidence="2 3">
    <name type="scientific">Halorhodospira neutriphila</name>
    <dbReference type="NCBI Taxonomy" id="168379"/>
    <lineage>
        <taxon>Bacteria</taxon>
        <taxon>Pseudomonadati</taxon>
        <taxon>Pseudomonadota</taxon>
        <taxon>Gammaproteobacteria</taxon>
        <taxon>Chromatiales</taxon>
        <taxon>Ectothiorhodospiraceae</taxon>
        <taxon>Halorhodospira</taxon>
    </lineage>
</organism>
<evidence type="ECO:0008006" key="4">
    <source>
        <dbReference type="Google" id="ProtNLM"/>
    </source>
</evidence>
<accession>A0ABS1E3Z5</accession>
<protein>
    <recommendedName>
        <fullName evidence="4">Outer-membrane lipoprotein LolB</fullName>
    </recommendedName>
</protein>
<comment type="caution">
    <text evidence="2">The sequence shown here is derived from an EMBL/GenBank/DDBJ whole genome shotgun (WGS) entry which is preliminary data.</text>
</comment>
<reference evidence="2 3" key="1">
    <citation type="journal article" date="2020" name="Microorganisms">
        <title>Osmotic Adaptation and Compatible Solute Biosynthesis of Phototrophic Bacteria as Revealed from Genome Analyses.</title>
        <authorList>
            <person name="Imhoff J.F."/>
            <person name="Rahn T."/>
            <person name="Kunzel S."/>
            <person name="Keller A."/>
            <person name="Neulinger S.C."/>
        </authorList>
    </citation>
    <scope>NUCLEOTIDE SEQUENCE [LARGE SCALE GENOMIC DNA]</scope>
    <source>
        <strain evidence="2 3">DSM 15116</strain>
    </source>
</reference>
<sequence length="168" mass="18194">MTRRSAVTGLALLLAAALLAGCAAAPFERGAGVAALTAREAAAAGAERLGAEVIWGGRILEVEYLEERTRLEVVAYPLDRRQLPQIDEPPEGRFLIDYPGFLEGVDYRAGRLVTASGPIRALEQGQVGEQRLDYPVLATERVHLWPEGSPRSALRPRVHFGIGVIISR</sequence>
<dbReference type="PROSITE" id="PS51257">
    <property type="entry name" value="PROKAR_LIPOPROTEIN"/>
    <property type="match status" value="1"/>
</dbReference>
<dbReference type="PIRSF" id="PIRSF004982">
    <property type="entry name" value="SlP"/>
    <property type="match status" value="1"/>
</dbReference>
<dbReference type="PANTHER" id="PTHR37530">
    <property type="entry name" value="OUTER MEMBRANE PROTEIN SLP"/>
    <property type="match status" value="1"/>
</dbReference>
<dbReference type="Pfam" id="PF03843">
    <property type="entry name" value="Slp"/>
    <property type="match status" value="1"/>
</dbReference>
<keyword evidence="1" id="KW-0732">Signal</keyword>
<evidence type="ECO:0000256" key="1">
    <source>
        <dbReference type="SAM" id="SignalP"/>
    </source>
</evidence>
<evidence type="ECO:0000313" key="2">
    <source>
        <dbReference type="EMBL" id="MBK1726465.1"/>
    </source>
</evidence>
<name>A0ABS1E3Z5_9GAMM</name>
<dbReference type="RefSeq" id="WP_200257653.1">
    <property type="nucleotide sequence ID" value="NZ_NRSH01000044.1"/>
</dbReference>
<gene>
    <name evidence="2" type="ORF">CKO13_05410</name>
</gene>
<proteinExistence type="predicted"/>
<dbReference type="EMBL" id="NRSH01000044">
    <property type="protein sequence ID" value="MBK1726465.1"/>
    <property type="molecule type" value="Genomic_DNA"/>
</dbReference>
<dbReference type="Proteomes" id="UP000738126">
    <property type="component" value="Unassembled WGS sequence"/>
</dbReference>
<dbReference type="InterPro" id="IPR004658">
    <property type="entry name" value="OMP_Slp"/>
</dbReference>
<dbReference type="PANTHER" id="PTHR37530:SF1">
    <property type="entry name" value="OUTER MEMBRANE PROTEIN SLP"/>
    <property type="match status" value="1"/>
</dbReference>
<feature type="signal peptide" evidence="1">
    <location>
        <begin position="1"/>
        <end position="20"/>
    </location>
</feature>
<evidence type="ECO:0000313" key="3">
    <source>
        <dbReference type="Proteomes" id="UP000738126"/>
    </source>
</evidence>
<feature type="chain" id="PRO_5046266203" description="Outer-membrane lipoprotein LolB" evidence="1">
    <location>
        <begin position="21"/>
        <end position="168"/>
    </location>
</feature>
<keyword evidence="3" id="KW-1185">Reference proteome</keyword>